<evidence type="ECO:0000256" key="1">
    <source>
        <dbReference type="SAM" id="MobiDB-lite"/>
    </source>
</evidence>
<dbReference type="Proteomes" id="UP000003494">
    <property type="component" value="Unassembled WGS sequence"/>
</dbReference>
<feature type="compositionally biased region" description="Basic and acidic residues" evidence="1">
    <location>
        <begin position="1"/>
        <end position="18"/>
    </location>
</feature>
<organism evidence="2 3">
    <name type="scientific">Shuttleworthella satelles DSM 14600</name>
    <dbReference type="NCBI Taxonomy" id="626523"/>
    <lineage>
        <taxon>Bacteria</taxon>
        <taxon>Bacillati</taxon>
        <taxon>Bacillota</taxon>
        <taxon>Clostridia</taxon>
        <taxon>Lachnospirales</taxon>
        <taxon>Lachnospiraceae</taxon>
        <taxon>Shuttleworthella</taxon>
    </lineage>
</organism>
<accession>C4GCP9</accession>
<keyword evidence="3" id="KW-1185">Reference proteome</keyword>
<protein>
    <submittedName>
        <fullName evidence="2">Uncharacterized protein</fullName>
    </submittedName>
</protein>
<dbReference type="EMBL" id="ACIP02000004">
    <property type="protein sequence ID" value="EEP27749.1"/>
    <property type="molecule type" value="Genomic_DNA"/>
</dbReference>
<evidence type="ECO:0000313" key="3">
    <source>
        <dbReference type="Proteomes" id="UP000003494"/>
    </source>
</evidence>
<reference evidence="2" key="1">
    <citation type="submission" date="2009-04" db="EMBL/GenBank/DDBJ databases">
        <authorList>
            <person name="Weinstock G."/>
            <person name="Sodergren E."/>
            <person name="Clifton S."/>
            <person name="Fulton L."/>
            <person name="Fulton B."/>
            <person name="Courtney L."/>
            <person name="Fronick C."/>
            <person name="Harrison M."/>
            <person name="Strong C."/>
            <person name="Farmer C."/>
            <person name="Delahaunty K."/>
            <person name="Markovic C."/>
            <person name="Hall O."/>
            <person name="Minx P."/>
            <person name="Tomlinson C."/>
            <person name="Mitreva M."/>
            <person name="Nelson J."/>
            <person name="Hou S."/>
            <person name="Wollam A."/>
            <person name="Pepin K.H."/>
            <person name="Johnson M."/>
            <person name="Bhonagiri V."/>
            <person name="Nash W.E."/>
            <person name="Warren W."/>
            <person name="Chinwalla A."/>
            <person name="Mardis E.R."/>
            <person name="Wilson R.K."/>
        </authorList>
    </citation>
    <scope>NUCLEOTIDE SEQUENCE [LARGE SCALE GENOMIC DNA]</scope>
    <source>
        <strain evidence="2">DSM 14600</strain>
    </source>
</reference>
<dbReference type="AlphaFoldDB" id="C4GCP9"/>
<sequence>MDQERTGSKKRDQRDRGGRRLLPLFSYGRVLTVEADPAADSLEAGLKAGMNPCHRASDF</sequence>
<evidence type="ECO:0000313" key="2">
    <source>
        <dbReference type="EMBL" id="EEP27749.1"/>
    </source>
</evidence>
<gene>
    <name evidence="2" type="ORF">GCWU000342_01743</name>
</gene>
<dbReference type="HOGENOM" id="CLU_2958246_0_0_9"/>
<name>C4GCP9_9FIRM</name>
<proteinExistence type="predicted"/>
<dbReference type="STRING" id="626523.GCWU000342_01743"/>
<comment type="caution">
    <text evidence="2">The sequence shown here is derived from an EMBL/GenBank/DDBJ whole genome shotgun (WGS) entry which is preliminary data.</text>
</comment>
<feature type="region of interest" description="Disordered" evidence="1">
    <location>
        <begin position="1"/>
        <end position="20"/>
    </location>
</feature>